<feature type="transmembrane region" description="Helical" evidence="8">
    <location>
        <begin position="154"/>
        <end position="182"/>
    </location>
</feature>
<dbReference type="PROSITE" id="PS50928">
    <property type="entry name" value="ABC_TM1"/>
    <property type="match status" value="1"/>
</dbReference>
<dbReference type="AlphaFoldDB" id="A0A437MLZ9"/>
<keyword evidence="4" id="KW-1003">Cell membrane</keyword>
<dbReference type="RefSeq" id="WP_127785124.1">
    <property type="nucleotide sequence ID" value="NZ_SACL01000001.1"/>
</dbReference>
<dbReference type="PANTHER" id="PTHR42929:SF5">
    <property type="entry name" value="ABC TRANSPORTER PERMEASE PROTEIN"/>
    <property type="match status" value="1"/>
</dbReference>
<dbReference type="SUPFAM" id="SSF161098">
    <property type="entry name" value="MetI-like"/>
    <property type="match status" value="1"/>
</dbReference>
<dbReference type="GO" id="GO:0005886">
    <property type="term" value="C:plasma membrane"/>
    <property type="evidence" value="ECO:0007669"/>
    <property type="project" value="UniProtKB-SubCell"/>
</dbReference>
<evidence type="ECO:0000256" key="3">
    <source>
        <dbReference type="ARBA" id="ARBA00022448"/>
    </source>
</evidence>
<comment type="similarity">
    <text evidence="2">Belongs to the binding-protein-dependent transport system permease family. CysTW subfamily.</text>
</comment>
<keyword evidence="5 8" id="KW-0812">Transmembrane</keyword>
<dbReference type="GO" id="GO:0055085">
    <property type="term" value="P:transmembrane transport"/>
    <property type="evidence" value="ECO:0007669"/>
    <property type="project" value="InterPro"/>
</dbReference>
<feature type="transmembrane region" description="Helical" evidence="8">
    <location>
        <begin position="257"/>
        <end position="280"/>
    </location>
</feature>
<evidence type="ECO:0000313" key="10">
    <source>
        <dbReference type="EMBL" id="RVT98652.1"/>
    </source>
</evidence>
<organism evidence="10 11">
    <name type="scientific">Rhodovarius crocodyli</name>
    <dbReference type="NCBI Taxonomy" id="1979269"/>
    <lineage>
        <taxon>Bacteria</taxon>
        <taxon>Pseudomonadati</taxon>
        <taxon>Pseudomonadota</taxon>
        <taxon>Alphaproteobacteria</taxon>
        <taxon>Acetobacterales</taxon>
        <taxon>Roseomonadaceae</taxon>
        <taxon>Rhodovarius</taxon>
    </lineage>
</organism>
<sequence length="291" mass="31238">MSAALTGLRPEAAHRPRTRLRAVPTWLLIAPALLYMGVVFLLPLANTAWVSFSDPMPGLHNYIEVLTTPAYLRIYRNTTLMALLVTGICIVMAYPLALYIARAGGAVGAVLLAATGLSFWISFLVRTYAWTVILGSRGPVSQVARWMGYDPPPVLLFTSAASIIGMTHILLPFMVLSIYVVLARIDPVLLRAASGLGATRGQTFRQVVLPLSMPGIISGSLLVFVFCLGFYVTPALIGSPRDLMVASLIATQIEDLLAFGTASAMAMLLLGATLLMLAVYDRALGLANLMK</sequence>
<dbReference type="InterPro" id="IPR000515">
    <property type="entry name" value="MetI-like"/>
</dbReference>
<keyword evidence="3 8" id="KW-0813">Transport</keyword>
<accession>A0A437MLZ9</accession>
<dbReference type="Gene3D" id="1.10.3720.10">
    <property type="entry name" value="MetI-like"/>
    <property type="match status" value="1"/>
</dbReference>
<comment type="subcellular location">
    <subcellularLocation>
        <location evidence="1 8">Cell membrane</location>
        <topology evidence="1 8">Multi-pass membrane protein</topology>
    </subcellularLocation>
</comment>
<feature type="transmembrane region" description="Helical" evidence="8">
    <location>
        <begin position="80"/>
        <end position="101"/>
    </location>
</feature>
<dbReference type="CDD" id="cd06261">
    <property type="entry name" value="TM_PBP2"/>
    <property type="match status" value="1"/>
</dbReference>
<comment type="caution">
    <text evidence="10">The sequence shown here is derived from an EMBL/GenBank/DDBJ whole genome shotgun (WGS) entry which is preliminary data.</text>
</comment>
<dbReference type="Proteomes" id="UP000282957">
    <property type="component" value="Unassembled WGS sequence"/>
</dbReference>
<feature type="transmembrane region" description="Helical" evidence="8">
    <location>
        <begin position="108"/>
        <end position="134"/>
    </location>
</feature>
<name>A0A437MLZ9_9PROT</name>
<dbReference type="EMBL" id="SACL01000001">
    <property type="protein sequence ID" value="RVT98652.1"/>
    <property type="molecule type" value="Genomic_DNA"/>
</dbReference>
<evidence type="ECO:0000259" key="9">
    <source>
        <dbReference type="PROSITE" id="PS50928"/>
    </source>
</evidence>
<dbReference type="PANTHER" id="PTHR42929">
    <property type="entry name" value="INNER MEMBRANE ABC TRANSPORTER PERMEASE PROTEIN YDCU-RELATED-RELATED"/>
    <property type="match status" value="1"/>
</dbReference>
<evidence type="ECO:0000256" key="6">
    <source>
        <dbReference type="ARBA" id="ARBA00022989"/>
    </source>
</evidence>
<reference evidence="10 11" key="1">
    <citation type="submission" date="2019-01" db="EMBL/GenBank/DDBJ databases">
        <authorList>
            <person name="Chen W.-M."/>
        </authorList>
    </citation>
    <scope>NUCLEOTIDE SEQUENCE [LARGE SCALE GENOMIC DNA]</scope>
    <source>
        <strain evidence="10 11">CCP-6</strain>
    </source>
</reference>
<keyword evidence="6 8" id="KW-1133">Transmembrane helix</keyword>
<evidence type="ECO:0000256" key="2">
    <source>
        <dbReference type="ARBA" id="ARBA00007069"/>
    </source>
</evidence>
<evidence type="ECO:0000256" key="8">
    <source>
        <dbReference type="RuleBase" id="RU363032"/>
    </source>
</evidence>
<evidence type="ECO:0000256" key="5">
    <source>
        <dbReference type="ARBA" id="ARBA00022692"/>
    </source>
</evidence>
<evidence type="ECO:0000256" key="1">
    <source>
        <dbReference type="ARBA" id="ARBA00004651"/>
    </source>
</evidence>
<evidence type="ECO:0000256" key="4">
    <source>
        <dbReference type="ARBA" id="ARBA00022475"/>
    </source>
</evidence>
<dbReference type="Pfam" id="PF00528">
    <property type="entry name" value="BPD_transp_1"/>
    <property type="match status" value="1"/>
</dbReference>
<feature type="domain" description="ABC transmembrane type-1" evidence="9">
    <location>
        <begin position="75"/>
        <end position="280"/>
    </location>
</feature>
<evidence type="ECO:0000313" key="11">
    <source>
        <dbReference type="Proteomes" id="UP000282957"/>
    </source>
</evidence>
<gene>
    <name evidence="10" type="ORF">EOD42_00615</name>
</gene>
<keyword evidence="11" id="KW-1185">Reference proteome</keyword>
<feature type="transmembrane region" description="Helical" evidence="8">
    <location>
        <begin position="25"/>
        <end position="45"/>
    </location>
</feature>
<dbReference type="InterPro" id="IPR035906">
    <property type="entry name" value="MetI-like_sf"/>
</dbReference>
<keyword evidence="7 8" id="KW-0472">Membrane</keyword>
<proteinExistence type="inferred from homology"/>
<protein>
    <submittedName>
        <fullName evidence="10">ABC transporter permease</fullName>
    </submittedName>
</protein>
<evidence type="ECO:0000256" key="7">
    <source>
        <dbReference type="ARBA" id="ARBA00023136"/>
    </source>
</evidence>
<feature type="transmembrane region" description="Helical" evidence="8">
    <location>
        <begin position="215"/>
        <end position="237"/>
    </location>
</feature>
<dbReference type="OrthoDB" id="7915284at2"/>